<sequence length="44" mass="5431">MNDRDYQDHLDSLPDDIKAQMESDYYEYERYLYETGQAFDELPF</sequence>
<evidence type="ECO:0000313" key="1">
    <source>
        <dbReference type="EMBL" id="STY93398.1"/>
    </source>
</evidence>
<proteinExistence type="predicted"/>
<name>A0A378PZK5_MORBO</name>
<dbReference type="EMBL" id="UGPZ01000003">
    <property type="protein sequence ID" value="STY93398.1"/>
    <property type="molecule type" value="Genomic_DNA"/>
</dbReference>
<protein>
    <submittedName>
        <fullName evidence="1">Uncharacterized protein</fullName>
    </submittedName>
</protein>
<accession>A0A378PZK5</accession>
<gene>
    <name evidence="1" type="ORF">NCTC9426_02122</name>
</gene>
<evidence type="ECO:0000313" key="2">
    <source>
        <dbReference type="Proteomes" id="UP000254133"/>
    </source>
</evidence>
<dbReference type="AlphaFoldDB" id="A0A378PZK5"/>
<dbReference type="RefSeq" id="WP_281270785.1">
    <property type="nucleotide sequence ID" value="NZ_UGPZ01000003.1"/>
</dbReference>
<reference evidence="1 2" key="1">
    <citation type="submission" date="2018-06" db="EMBL/GenBank/DDBJ databases">
        <authorList>
            <consortium name="Pathogen Informatics"/>
            <person name="Doyle S."/>
        </authorList>
    </citation>
    <scope>NUCLEOTIDE SEQUENCE [LARGE SCALE GENOMIC DNA]</scope>
    <source>
        <strain evidence="1 2">NCTC9426</strain>
    </source>
</reference>
<dbReference type="Proteomes" id="UP000254133">
    <property type="component" value="Unassembled WGS sequence"/>
</dbReference>
<organism evidence="1 2">
    <name type="scientific">Moraxella bovis</name>
    <dbReference type="NCBI Taxonomy" id="476"/>
    <lineage>
        <taxon>Bacteria</taxon>
        <taxon>Pseudomonadati</taxon>
        <taxon>Pseudomonadota</taxon>
        <taxon>Gammaproteobacteria</taxon>
        <taxon>Moraxellales</taxon>
        <taxon>Moraxellaceae</taxon>
        <taxon>Moraxella</taxon>
    </lineage>
</organism>